<dbReference type="Ensembl" id="ENSDCDT00010037569.1">
    <property type="protein sequence ID" value="ENSDCDP00010030223.1"/>
    <property type="gene ID" value="ENSDCDG00010019413.1"/>
</dbReference>
<dbReference type="InterPro" id="IPR036179">
    <property type="entry name" value="Ig-like_dom_sf"/>
</dbReference>
<dbReference type="PANTHER" id="PTHR11481">
    <property type="entry name" value="IMMUNOGLOBULIN FC RECEPTOR"/>
    <property type="match status" value="1"/>
</dbReference>
<dbReference type="PROSITE" id="PS50835">
    <property type="entry name" value="IG_LIKE"/>
    <property type="match status" value="1"/>
</dbReference>
<evidence type="ECO:0000313" key="5">
    <source>
        <dbReference type="Proteomes" id="UP000694580"/>
    </source>
</evidence>
<dbReference type="GO" id="GO:0004888">
    <property type="term" value="F:transmembrane signaling receptor activity"/>
    <property type="evidence" value="ECO:0007669"/>
    <property type="project" value="TreeGrafter"/>
</dbReference>
<dbReference type="SMART" id="SM00409">
    <property type="entry name" value="IG"/>
    <property type="match status" value="1"/>
</dbReference>
<feature type="domain" description="Ig-like" evidence="3">
    <location>
        <begin position="30"/>
        <end position="117"/>
    </location>
</feature>
<reference evidence="4" key="2">
    <citation type="submission" date="2025-08" db="UniProtKB">
        <authorList>
            <consortium name="Ensembl"/>
        </authorList>
    </citation>
    <scope>IDENTIFICATION</scope>
</reference>
<proteinExistence type="predicted"/>
<keyword evidence="1" id="KW-0732">Signal</keyword>
<dbReference type="AlphaFoldDB" id="A0AAY4CAX7"/>
<sequence>IFLFTDQTENIILSGLWRLNITFTLSLDLPTAQLNVESKWTKVFSTESVVMKCEIQPSSTDWRYKWYRNGQEVPDPTNGNKYSISRTNKEHSGEYTCQGVHSIRTVATGGSNVIQLTVDGKYSKHYLGLTCWEGVLLLNKQ</sequence>
<dbReference type="InterPro" id="IPR013783">
    <property type="entry name" value="Ig-like_fold"/>
</dbReference>
<dbReference type="InterPro" id="IPR003599">
    <property type="entry name" value="Ig_sub"/>
</dbReference>
<dbReference type="InterPro" id="IPR003598">
    <property type="entry name" value="Ig_sub2"/>
</dbReference>
<dbReference type="SUPFAM" id="SSF48726">
    <property type="entry name" value="Immunoglobulin"/>
    <property type="match status" value="1"/>
</dbReference>
<dbReference type="GeneTree" id="ENSGT01120000272530"/>
<evidence type="ECO:0000313" key="4">
    <source>
        <dbReference type="Ensembl" id="ENSDCDP00010030223.1"/>
    </source>
</evidence>
<dbReference type="Proteomes" id="UP000694580">
    <property type="component" value="Chromosome 10"/>
</dbReference>
<dbReference type="InterPro" id="IPR007110">
    <property type="entry name" value="Ig-like_dom"/>
</dbReference>
<dbReference type="PANTHER" id="PTHR11481:SF64">
    <property type="entry name" value="FC RECEPTOR-LIKE PROTEIN 4"/>
    <property type="match status" value="1"/>
</dbReference>
<keyword evidence="2" id="KW-1015">Disulfide bond</keyword>
<accession>A0AAY4CAX7</accession>
<evidence type="ECO:0000256" key="2">
    <source>
        <dbReference type="ARBA" id="ARBA00023157"/>
    </source>
</evidence>
<evidence type="ECO:0000259" key="3">
    <source>
        <dbReference type="PROSITE" id="PS50835"/>
    </source>
</evidence>
<dbReference type="Pfam" id="PF13895">
    <property type="entry name" value="Ig_2"/>
    <property type="match status" value="1"/>
</dbReference>
<dbReference type="GO" id="GO:0009897">
    <property type="term" value="C:external side of plasma membrane"/>
    <property type="evidence" value="ECO:0007669"/>
    <property type="project" value="TreeGrafter"/>
</dbReference>
<reference evidence="4" key="3">
    <citation type="submission" date="2025-09" db="UniProtKB">
        <authorList>
            <consortium name="Ensembl"/>
        </authorList>
    </citation>
    <scope>IDENTIFICATION</scope>
</reference>
<protein>
    <recommendedName>
        <fullName evidence="3">Ig-like domain-containing protein</fullName>
    </recommendedName>
</protein>
<evidence type="ECO:0000256" key="1">
    <source>
        <dbReference type="ARBA" id="ARBA00022729"/>
    </source>
</evidence>
<dbReference type="GO" id="GO:0007166">
    <property type="term" value="P:cell surface receptor signaling pathway"/>
    <property type="evidence" value="ECO:0007669"/>
    <property type="project" value="TreeGrafter"/>
</dbReference>
<dbReference type="Gene3D" id="2.60.40.10">
    <property type="entry name" value="Immunoglobulins"/>
    <property type="match status" value="1"/>
</dbReference>
<reference evidence="4 5" key="1">
    <citation type="submission" date="2020-06" db="EMBL/GenBank/DDBJ databases">
        <authorList>
            <consortium name="Wellcome Sanger Institute Data Sharing"/>
        </authorList>
    </citation>
    <scope>NUCLEOTIDE SEQUENCE [LARGE SCALE GENOMIC DNA]</scope>
</reference>
<organism evidence="4 5">
    <name type="scientific">Denticeps clupeoides</name>
    <name type="common">denticle herring</name>
    <dbReference type="NCBI Taxonomy" id="299321"/>
    <lineage>
        <taxon>Eukaryota</taxon>
        <taxon>Metazoa</taxon>
        <taxon>Chordata</taxon>
        <taxon>Craniata</taxon>
        <taxon>Vertebrata</taxon>
        <taxon>Euteleostomi</taxon>
        <taxon>Actinopterygii</taxon>
        <taxon>Neopterygii</taxon>
        <taxon>Teleostei</taxon>
        <taxon>Clupei</taxon>
        <taxon>Clupeiformes</taxon>
        <taxon>Denticipitoidei</taxon>
        <taxon>Denticipitidae</taxon>
        <taxon>Denticeps</taxon>
    </lineage>
</organism>
<dbReference type="SMART" id="SM00408">
    <property type="entry name" value="IGc2"/>
    <property type="match status" value="1"/>
</dbReference>
<dbReference type="InterPro" id="IPR050488">
    <property type="entry name" value="Ig_Fc_receptor"/>
</dbReference>
<keyword evidence="5" id="KW-1185">Reference proteome</keyword>
<dbReference type="GO" id="GO:0006955">
    <property type="term" value="P:immune response"/>
    <property type="evidence" value="ECO:0007669"/>
    <property type="project" value="TreeGrafter"/>
</dbReference>
<name>A0AAY4CAX7_9TELE</name>